<keyword evidence="7" id="KW-1185">Reference proteome</keyword>
<evidence type="ECO:0000256" key="1">
    <source>
        <dbReference type="ARBA" id="ARBA00023015"/>
    </source>
</evidence>
<proteinExistence type="predicted"/>
<dbReference type="Gene3D" id="2.60.120.10">
    <property type="entry name" value="Jelly Rolls"/>
    <property type="match status" value="1"/>
</dbReference>
<sequence length="298" mass="34131">MWPNIAFWGIPWEAYMEKRKAYAYYEERSGRELQVEMGKRLNFPSHLHGELELFLVQSGCVCVGIDGEFRELKAGELAVVFPNTVHSYQCREADSRYMMAVCGTSLMGDYFPSLTQCRPRRPYLCGKALDPDVLYALHSLYRCRCTGADSSISRALLHLILAHVLPELSLEPAPEPKAMDLTSSVVRYIMRNFRQPLSLEHIAKELGVSKYHLSHVFSARLHTSFREYVNALRLDCARDLLAATELSMLEVSMESGFDSLRTFNRVFQERFRQTPSQYRKSRTGALWGAQDGQRRKGA</sequence>
<dbReference type="AlphaFoldDB" id="A0A0D8IZE9"/>
<dbReference type="EMBL" id="JXXK01000012">
    <property type="protein sequence ID" value="KJF39864.1"/>
    <property type="molecule type" value="Genomic_DNA"/>
</dbReference>
<evidence type="ECO:0000256" key="2">
    <source>
        <dbReference type="ARBA" id="ARBA00023125"/>
    </source>
</evidence>
<protein>
    <recommendedName>
        <fullName evidence="5">HTH araC/xylS-type domain-containing protein</fullName>
    </recommendedName>
</protein>
<dbReference type="Pfam" id="PF12833">
    <property type="entry name" value="HTH_18"/>
    <property type="match status" value="1"/>
</dbReference>
<dbReference type="InterPro" id="IPR014710">
    <property type="entry name" value="RmlC-like_jellyroll"/>
</dbReference>
<evidence type="ECO:0000256" key="4">
    <source>
        <dbReference type="SAM" id="MobiDB-lite"/>
    </source>
</evidence>
<gene>
    <name evidence="6" type="ORF">TQ39_09850</name>
</gene>
<dbReference type="PROSITE" id="PS00041">
    <property type="entry name" value="HTH_ARAC_FAMILY_1"/>
    <property type="match status" value="1"/>
</dbReference>
<reference evidence="6" key="1">
    <citation type="submission" date="2015-02" db="EMBL/GenBank/DDBJ databases">
        <title>A novel member of the family Ruminococcaceae isolated from human feces.</title>
        <authorList>
            <person name="Shkoporov A.N."/>
            <person name="Chaplin A.V."/>
            <person name="Motuzova O.V."/>
            <person name="Kafarskaia L.I."/>
            <person name="Khokhlova E.V."/>
            <person name="Efimov B.A."/>
        </authorList>
    </citation>
    <scope>NUCLEOTIDE SEQUENCE [LARGE SCALE GENOMIC DNA]</scope>
    <source>
        <strain evidence="6">585-1</strain>
    </source>
</reference>
<keyword evidence="1" id="KW-0805">Transcription regulation</keyword>
<dbReference type="PROSITE" id="PS01124">
    <property type="entry name" value="HTH_ARAC_FAMILY_2"/>
    <property type="match status" value="1"/>
</dbReference>
<feature type="domain" description="HTH araC/xylS-type" evidence="5">
    <location>
        <begin position="183"/>
        <end position="281"/>
    </location>
</feature>
<dbReference type="Proteomes" id="UP000032483">
    <property type="component" value="Unassembled WGS sequence"/>
</dbReference>
<dbReference type="PANTHER" id="PTHR43280">
    <property type="entry name" value="ARAC-FAMILY TRANSCRIPTIONAL REGULATOR"/>
    <property type="match status" value="1"/>
</dbReference>
<dbReference type="InterPro" id="IPR018060">
    <property type="entry name" value="HTH_AraC"/>
</dbReference>
<dbReference type="Gene3D" id="1.10.10.60">
    <property type="entry name" value="Homeodomain-like"/>
    <property type="match status" value="2"/>
</dbReference>
<keyword evidence="3" id="KW-0804">Transcription</keyword>
<name>A0A0D8IZE9_9FIRM</name>
<dbReference type="InterPro" id="IPR018062">
    <property type="entry name" value="HTH_AraC-typ_CS"/>
</dbReference>
<feature type="region of interest" description="Disordered" evidence="4">
    <location>
        <begin position="274"/>
        <end position="298"/>
    </location>
</feature>
<dbReference type="InterPro" id="IPR011051">
    <property type="entry name" value="RmlC_Cupin_sf"/>
</dbReference>
<dbReference type="Pfam" id="PF07883">
    <property type="entry name" value="Cupin_2"/>
    <property type="match status" value="1"/>
</dbReference>
<dbReference type="GO" id="GO:0003700">
    <property type="term" value="F:DNA-binding transcription factor activity"/>
    <property type="evidence" value="ECO:0007669"/>
    <property type="project" value="InterPro"/>
</dbReference>
<accession>A0A0D8IZE9</accession>
<evidence type="ECO:0000256" key="3">
    <source>
        <dbReference type="ARBA" id="ARBA00023163"/>
    </source>
</evidence>
<dbReference type="SUPFAM" id="SSF51182">
    <property type="entry name" value="RmlC-like cupins"/>
    <property type="match status" value="1"/>
</dbReference>
<dbReference type="SUPFAM" id="SSF46689">
    <property type="entry name" value="Homeodomain-like"/>
    <property type="match status" value="1"/>
</dbReference>
<evidence type="ECO:0000313" key="6">
    <source>
        <dbReference type="EMBL" id="KJF39864.1"/>
    </source>
</evidence>
<keyword evidence="2" id="KW-0238">DNA-binding</keyword>
<evidence type="ECO:0000259" key="5">
    <source>
        <dbReference type="PROSITE" id="PS01124"/>
    </source>
</evidence>
<dbReference type="InterPro" id="IPR013096">
    <property type="entry name" value="Cupin_2"/>
</dbReference>
<dbReference type="SMART" id="SM00342">
    <property type="entry name" value="HTH_ARAC"/>
    <property type="match status" value="1"/>
</dbReference>
<evidence type="ECO:0000313" key="7">
    <source>
        <dbReference type="Proteomes" id="UP000032483"/>
    </source>
</evidence>
<comment type="caution">
    <text evidence="6">The sequence shown here is derived from an EMBL/GenBank/DDBJ whole genome shotgun (WGS) entry which is preliminary data.</text>
</comment>
<dbReference type="InterPro" id="IPR009057">
    <property type="entry name" value="Homeodomain-like_sf"/>
</dbReference>
<organism evidence="6 7">
    <name type="scientific">Ruthenibacterium lactatiformans</name>
    <dbReference type="NCBI Taxonomy" id="1550024"/>
    <lineage>
        <taxon>Bacteria</taxon>
        <taxon>Bacillati</taxon>
        <taxon>Bacillota</taxon>
        <taxon>Clostridia</taxon>
        <taxon>Eubacteriales</taxon>
        <taxon>Oscillospiraceae</taxon>
        <taxon>Ruthenibacterium</taxon>
    </lineage>
</organism>
<dbReference type="PANTHER" id="PTHR43280:SF2">
    <property type="entry name" value="HTH-TYPE TRANSCRIPTIONAL REGULATOR EXSA"/>
    <property type="match status" value="1"/>
</dbReference>
<dbReference type="GO" id="GO:0043565">
    <property type="term" value="F:sequence-specific DNA binding"/>
    <property type="evidence" value="ECO:0007669"/>
    <property type="project" value="InterPro"/>
</dbReference>